<evidence type="ECO:0000313" key="2">
    <source>
        <dbReference type="Proteomes" id="UP000239735"/>
    </source>
</evidence>
<name>A0A2N9LKS0_9BACT</name>
<dbReference type="AlphaFoldDB" id="A0A2N9LKS0"/>
<organism evidence="1 2">
    <name type="scientific">Candidatus Sulfuritelmatomonas gaucii</name>
    <dbReference type="NCBI Taxonomy" id="2043161"/>
    <lineage>
        <taxon>Bacteria</taxon>
        <taxon>Pseudomonadati</taxon>
        <taxon>Acidobacteriota</taxon>
        <taxon>Terriglobia</taxon>
        <taxon>Terriglobales</taxon>
        <taxon>Acidobacteriaceae</taxon>
        <taxon>Candidatus Sulfuritelmatomonas</taxon>
    </lineage>
</organism>
<dbReference type="EMBL" id="OKRB01000098">
    <property type="protein sequence ID" value="SPE23645.1"/>
    <property type="molecule type" value="Genomic_DNA"/>
</dbReference>
<accession>A0A2N9LKS0</accession>
<reference evidence="2" key="1">
    <citation type="submission" date="2018-02" db="EMBL/GenBank/DDBJ databases">
        <authorList>
            <person name="Hausmann B."/>
        </authorList>
    </citation>
    <scope>NUCLEOTIDE SEQUENCE [LARGE SCALE GENOMIC DNA]</scope>
    <source>
        <strain evidence="2">Peat soil MAG SbA5</strain>
    </source>
</reference>
<gene>
    <name evidence="1" type="ORF">SBA5_400056</name>
</gene>
<protein>
    <submittedName>
        <fullName evidence="1">Uncharacterized protein</fullName>
    </submittedName>
</protein>
<evidence type="ECO:0000313" key="1">
    <source>
        <dbReference type="EMBL" id="SPE23645.1"/>
    </source>
</evidence>
<sequence length="312" mass="34783">MADHIEPRRFLVLGVHHVPRRLFRIRYSKHLILRAAIFGPVLARFQVHRAQLPALGGIFHAVLKPPFLFFVAHAEPILDENDPGANQHALKLRAALHEFQVLALAAEAHYILHAGAVVPAAIEQNHLSRCGQMSHVALKIPLRLLALRRRCQRHDAAHARIERLGDALDGAALARGIASFKQRHHAQAFVANPLLQLYQLDLQPPELTLVFAVLAQPLGITRAFLLIEPMLCQRFSPFAVFAAFLPLARHNLSPDVLRSWVPDWFPGICAYLSIYLSIGRMRGAVYFCASKRFIGCDNPRPGAAISCDQGQL</sequence>
<proteinExistence type="predicted"/>
<dbReference type="Proteomes" id="UP000239735">
    <property type="component" value="Unassembled WGS sequence"/>
</dbReference>